<dbReference type="PANTHER" id="PTHR43690:SF18">
    <property type="entry name" value="INSULIN-DEGRADING ENZYME-RELATED"/>
    <property type="match status" value="1"/>
</dbReference>
<reference evidence="5 6" key="1">
    <citation type="submission" date="2016-02" db="EMBL/GenBank/DDBJ databases">
        <title>Genome analysis of coral dinoflagellate symbionts highlights evolutionary adaptations to a symbiotic lifestyle.</title>
        <authorList>
            <person name="Aranda M."/>
            <person name="Li Y."/>
            <person name="Liew Y.J."/>
            <person name="Baumgarten S."/>
            <person name="Simakov O."/>
            <person name="Wilson M."/>
            <person name="Piel J."/>
            <person name="Ashoor H."/>
            <person name="Bougouffa S."/>
            <person name="Bajic V.B."/>
            <person name="Ryu T."/>
            <person name="Ravasi T."/>
            <person name="Bayer T."/>
            <person name="Micklem G."/>
            <person name="Kim H."/>
            <person name="Bhak J."/>
            <person name="Lajeunesse T.C."/>
            <person name="Voolstra C.R."/>
        </authorList>
    </citation>
    <scope>NUCLEOTIDE SEQUENCE [LARGE SCALE GENOMIC DNA]</scope>
    <source>
        <strain evidence="5 6">CCMP2467</strain>
    </source>
</reference>
<evidence type="ECO:0000313" key="5">
    <source>
        <dbReference type="EMBL" id="OLQ10329.1"/>
    </source>
</evidence>
<keyword evidence="1" id="KW-0479">Metal-binding</keyword>
<dbReference type="Gene3D" id="3.30.830.10">
    <property type="entry name" value="Metalloenzyme, LuxS/M16 peptidase-like"/>
    <property type="match status" value="2"/>
</dbReference>
<organism evidence="5 6">
    <name type="scientific">Symbiodinium microadriaticum</name>
    <name type="common">Dinoflagellate</name>
    <name type="synonym">Zooxanthella microadriatica</name>
    <dbReference type="NCBI Taxonomy" id="2951"/>
    <lineage>
        <taxon>Eukaryota</taxon>
        <taxon>Sar</taxon>
        <taxon>Alveolata</taxon>
        <taxon>Dinophyceae</taxon>
        <taxon>Suessiales</taxon>
        <taxon>Symbiodiniaceae</taxon>
        <taxon>Symbiodinium</taxon>
    </lineage>
</organism>
<accession>A0A1Q9ESB3</accession>
<evidence type="ECO:0000256" key="2">
    <source>
        <dbReference type="SAM" id="MobiDB-lite"/>
    </source>
</evidence>
<dbReference type="PANTHER" id="PTHR43690">
    <property type="entry name" value="NARDILYSIN"/>
    <property type="match status" value="1"/>
</dbReference>
<dbReference type="EMBL" id="LSRX01000081">
    <property type="protein sequence ID" value="OLQ10329.1"/>
    <property type="molecule type" value="Genomic_DNA"/>
</dbReference>
<keyword evidence="6" id="KW-1185">Reference proteome</keyword>
<dbReference type="InterPro" id="IPR011249">
    <property type="entry name" value="Metalloenz_LuxS/M16"/>
</dbReference>
<gene>
    <name evidence="5" type="primary">Ide</name>
    <name evidence="5" type="ORF">AK812_SmicGene6040</name>
</gene>
<dbReference type="InterPro" id="IPR007863">
    <property type="entry name" value="Peptidase_M16_C"/>
</dbReference>
<evidence type="ECO:0000256" key="1">
    <source>
        <dbReference type="ARBA" id="ARBA00022723"/>
    </source>
</evidence>
<feature type="region of interest" description="Disordered" evidence="2">
    <location>
        <begin position="1"/>
        <end position="77"/>
    </location>
</feature>
<name>A0A1Q9ESB3_SYMMI</name>
<dbReference type="InterPro" id="IPR050626">
    <property type="entry name" value="Peptidase_M16"/>
</dbReference>
<feature type="compositionally biased region" description="Acidic residues" evidence="2">
    <location>
        <begin position="31"/>
        <end position="50"/>
    </location>
</feature>
<feature type="domain" description="Coenzyme PQQ synthesis protein F-like C-terminal lobe" evidence="4">
    <location>
        <begin position="670"/>
        <end position="769"/>
    </location>
</feature>
<feature type="compositionally biased region" description="Basic and acidic residues" evidence="2">
    <location>
        <begin position="51"/>
        <end position="60"/>
    </location>
</feature>
<comment type="caution">
    <text evidence="5">The sequence shown here is derived from an EMBL/GenBank/DDBJ whole genome shotgun (WGS) entry which is preliminary data.</text>
</comment>
<feature type="compositionally biased region" description="Acidic residues" evidence="2">
    <location>
        <begin position="61"/>
        <end position="73"/>
    </location>
</feature>
<dbReference type="Pfam" id="PF22456">
    <property type="entry name" value="PqqF-like_C_4"/>
    <property type="match status" value="1"/>
</dbReference>
<dbReference type="Proteomes" id="UP000186817">
    <property type="component" value="Unassembled WGS sequence"/>
</dbReference>
<dbReference type="OrthoDB" id="952271at2759"/>
<dbReference type="GO" id="GO:0046872">
    <property type="term" value="F:metal ion binding"/>
    <property type="evidence" value="ECO:0007669"/>
    <property type="project" value="UniProtKB-KW"/>
</dbReference>
<dbReference type="SUPFAM" id="SSF63411">
    <property type="entry name" value="LuxS/MPP-like metallohydrolase"/>
    <property type="match status" value="2"/>
</dbReference>
<dbReference type="InterPro" id="IPR054734">
    <property type="entry name" value="PqqF-like_C_4"/>
</dbReference>
<protein>
    <submittedName>
        <fullName evidence="5">Insulin-degrading enzyme</fullName>
    </submittedName>
</protein>
<dbReference type="Pfam" id="PF05193">
    <property type="entry name" value="Peptidase_M16_C"/>
    <property type="match status" value="1"/>
</dbReference>
<evidence type="ECO:0000259" key="4">
    <source>
        <dbReference type="Pfam" id="PF22456"/>
    </source>
</evidence>
<evidence type="ECO:0000259" key="3">
    <source>
        <dbReference type="Pfam" id="PF05193"/>
    </source>
</evidence>
<feature type="compositionally biased region" description="Acidic residues" evidence="2">
    <location>
        <begin position="1"/>
        <end position="23"/>
    </location>
</feature>
<sequence length="861" mass="95952">MIDDDHDDEYDDGDGDDNDDDYDRDVVHDVDGEDDNDDDDNDGGDCDDSNDDGRDGIHDVDGEDDADDDDYGDEADRHDNHHEYHLMVIISNMFSFIATTMVQRLPVLLRVRPVQDTHKLCIAWQLPRTQHLYLSKPLNYVAHLTGHEGAGSLQAWLKSQGLATEVDAGVSDEDDWNSNAMKWSYAARKWKDWARHQSYFIRDLVLLCRMITARCVVEIPYRRGCPTMLLGNDMLLLKGLKYKESAIFLNPGPQKWIHDELVQEETDPMEYVQKLAKSEWMLSQWDPDGISAFLRLMVPRSAFVVLLSSAYGRARGAQQEEETLAEDPEVALLDNPSGEEGLLTSPDSFGGATLQDGVLESCTRGKSLDGALGVSSFRGEAKFKGYQRPLCQLISEAVLSKDRNPFLATNFELCPAPAQQEASVDTWLSEHGVESRLACRKALLVRLARVLSDSLNEVSYLAEQASLDLRIRDELYGLDVRVGGSLEAHPPGKRGPRFLRRCSAQREELLRSLRNEYTKPGDHCADLRRSMAGLRVQTLSLVAMLPGVMASRTLATERADALEALQELIPQLDVEATLRKVTKERIFDSALVLFIGNATSEDARQLVAAFPAPAHVPHPPARVVRVPVAEPLVWVEDSHDTGNRNVAVEMYWQLGPVGSNEAKDAAQVELLADLIAEPLFDSLRTKQQIGYVASCGARWTHRVQGFSVWLMSSKFGPAEICRRALKFLADFQKSLEDMPEEDFAQHVCSLAAQKLEPDRTLNSMQAVAWAELQERNHVFDRSWREALALAALSRRELLELLRELQGSKRLIVAAVVGGRAKGCPGGAAAERQALSELLPSSRAVSNREDLLRSAELYASLV</sequence>
<feature type="domain" description="Peptidase M16 C-terminal" evidence="3">
    <location>
        <begin position="111"/>
        <end position="172"/>
    </location>
</feature>
<proteinExistence type="predicted"/>
<dbReference type="AlphaFoldDB" id="A0A1Q9ESB3"/>
<evidence type="ECO:0000313" key="6">
    <source>
        <dbReference type="Proteomes" id="UP000186817"/>
    </source>
</evidence>